<dbReference type="Proteomes" id="UP000266841">
    <property type="component" value="Unassembled WGS sequence"/>
</dbReference>
<evidence type="ECO:0000313" key="2">
    <source>
        <dbReference type="EMBL" id="EJK55929.1"/>
    </source>
</evidence>
<evidence type="ECO:0000313" key="3">
    <source>
        <dbReference type="Proteomes" id="UP000266841"/>
    </source>
</evidence>
<keyword evidence="3" id="KW-1185">Reference proteome</keyword>
<dbReference type="AlphaFoldDB" id="K0RU50"/>
<dbReference type="EMBL" id="AGNL01032883">
    <property type="protein sequence ID" value="EJK55929.1"/>
    <property type="molecule type" value="Genomic_DNA"/>
</dbReference>
<feature type="region of interest" description="Disordered" evidence="1">
    <location>
        <begin position="37"/>
        <end position="68"/>
    </location>
</feature>
<sequence>MARRRSSLGDSLEAVLRTDGPAARSLRTSLAEYRRASLGASSADGQSADGPAPGLPEADLGRPAVGPG</sequence>
<evidence type="ECO:0000256" key="1">
    <source>
        <dbReference type="SAM" id="MobiDB-lite"/>
    </source>
</evidence>
<feature type="non-terminal residue" evidence="2">
    <location>
        <position position="68"/>
    </location>
</feature>
<organism evidence="2 3">
    <name type="scientific">Thalassiosira oceanica</name>
    <name type="common">Marine diatom</name>
    <dbReference type="NCBI Taxonomy" id="159749"/>
    <lineage>
        <taxon>Eukaryota</taxon>
        <taxon>Sar</taxon>
        <taxon>Stramenopiles</taxon>
        <taxon>Ochrophyta</taxon>
        <taxon>Bacillariophyta</taxon>
        <taxon>Coscinodiscophyceae</taxon>
        <taxon>Thalassiosirophycidae</taxon>
        <taxon>Thalassiosirales</taxon>
        <taxon>Thalassiosiraceae</taxon>
        <taxon>Thalassiosira</taxon>
    </lineage>
</organism>
<comment type="caution">
    <text evidence="2">The sequence shown here is derived from an EMBL/GenBank/DDBJ whole genome shotgun (WGS) entry which is preliminary data.</text>
</comment>
<accession>K0RU50</accession>
<reference evidence="2 3" key="1">
    <citation type="journal article" date="2012" name="Genome Biol.">
        <title>Genome and low-iron response of an oceanic diatom adapted to chronic iron limitation.</title>
        <authorList>
            <person name="Lommer M."/>
            <person name="Specht M."/>
            <person name="Roy A.S."/>
            <person name="Kraemer L."/>
            <person name="Andreson R."/>
            <person name="Gutowska M.A."/>
            <person name="Wolf J."/>
            <person name="Bergner S.V."/>
            <person name="Schilhabel M.B."/>
            <person name="Klostermeier U.C."/>
            <person name="Beiko R.G."/>
            <person name="Rosenstiel P."/>
            <person name="Hippler M."/>
            <person name="Laroche J."/>
        </authorList>
    </citation>
    <scope>NUCLEOTIDE SEQUENCE [LARGE SCALE GENOMIC DNA]</scope>
    <source>
        <strain evidence="2 3">CCMP1005</strain>
    </source>
</reference>
<proteinExistence type="predicted"/>
<name>K0RU50_THAOC</name>
<protein>
    <submittedName>
        <fullName evidence="2">Uncharacterized protein</fullName>
    </submittedName>
</protein>
<gene>
    <name evidence="2" type="ORF">THAOC_24278</name>
</gene>